<evidence type="ECO:0000259" key="6">
    <source>
        <dbReference type="PROSITE" id="PS50157"/>
    </source>
</evidence>
<dbReference type="AlphaFoldDB" id="A0A976FQJ2"/>
<dbReference type="OrthoDB" id="3437960at2759"/>
<keyword evidence="1" id="KW-0479">Metal-binding</keyword>
<proteinExistence type="predicted"/>
<evidence type="ECO:0000256" key="1">
    <source>
        <dbReference type="ARBA" id="ARBA00022723"/>
    </source>
</evidence>
<feature type="domain" description="C2H2-type" evidence="6">
    <location>
        <begin position="95"/>
        <end position="124"/>
    </location>
</feature>
<accession>A0A976FQJ2</accession>
<feature type="domain" description="C2H2-type" evidence="6">
    <location>
        <begin position="67"/>
        <end position="94"/>
    </location>
</feature>
<reference evidence="7 8" key="1">
    <citation type="journal article" date="2021" name="Genome Biol.">
        <title>AFLAP: assembly-free linkage analysis pipeline using k-mers from genome sequencing data.</title>
        <authorList>
            <person name="Fletcher K."/>
            <person name="Zhang L."/>
            <person name="Gil J."/>
            <person name="Han R."/>
            <person name="Cavanaugh K."/>
            <person name="Michelmore R."/>
        </authorList>
    </citation>
    <scope>NUCLEOTIDE SEQUENCE [LARGE SCALE GENOMIC DNA]</scope>
    <source>
        <strain evidence="7 8">SF5</strain>
    </source>
</reference>
<dbReference type="Gene3D" id="3.30.160.60">
    <property type="entry name" value="Classic Zinc Finger"/>
    <property type="match status" value="4"/>
</dbReference>
<dbReference type="InterPro" id="IPR050329">
    <property type="entry name" value="GLI_C2H2-zinc-finger"/>
</dbReference>
<dbReference type="GO" id="GO:0045944">
    <property type="term" value="P:positive regulation of transcription by RNA polymerase II"/>
    <property type="evidence" value="ECO:0007669"/>
    <property type="project" value="UniProtKB-ARBA"/>
</dbReference>
<evidence type="ECO:0000256" key="3">
    <source>
        <dbReference type="ARBA" id="ARBA00022771"/>
    </source>
</evidence>
<keyword evidence="4" id="KW-0862">Zinc</keyword>
<dbReference type="SMART" id="SM00355">
    <property type="entry name" value="ZnF_C2H2"/>
    <property type="match status" value="4"/>
</dbReference>
<protein>
    <recommendedName>
        <fullName evidence="6">C2H2-type domain-containing protein</fullName>
    </recommendedName>
</protein>
<dbReference type="FunFam" id="3.30.160.60:FF:000345">
    <property type="entry name" value="Zinc finger protein Gfi-1"/>
    <property type="match status" value="1"/>
</dbReference>
<name>A0A976FQJ2_BRELC</name>
<dbReference type="GO" id="GO:0005634">
    <property type="term" value="C:nucleus"/>
    <property type="evidence" value="ECO:0007669"/>
    <property type="project" value="UniProtKB-ARBA"/>
</dbReference>
<dbReference type="GO" id="GO:0000978">
    <property type="term" value="F:RNA polymerase II cis-regulatory region sequence-specific DNA binding"/>
    <property type="evidence" value="ECO:0007669"/>
    <property type="project" value="TreeGrafter"/>
</dbReference>
<dbReference type="RefSeq" id="XP_067820641.1">
    <property type="nucleotide sequence ID" value="XM_067961600.1"/>
</dbReference>
<keyword evidence="8" id="KW-1185">Reference proteome</keyword>
<feature type="domain" description="C2H2-type" evidence="6">
    <location>
        <begin position="37"/>
        <end position="66"/>
    </location>
</feature>
<evidence type="ECO:0000256" key="2">
    <source>
        <dbReference type="ARBA" id="ARBA00022737"/>
    </source>
</evidence>
<evidence type="ECO:0000256" key="5">
    <source>
        <dbReference type="PROSITE-ProRule" id="PRU00042"/>
    </source>
</evidence>
<dbReference type="KEGG" id="blac:94347271"/>
<dbReference type="GO" id="GO:0000981">
    <property type="term" value="F:DNA-binding transcription factor activity, RNA polymerase II-specific"/>
    <property type="evidence" value="ECO:0007669"/>
    <property type="project" value="TreeGrafter"/>
</dbReference>
<dbReference type="GO" id="GO:0008270">
    <property type="term" value="F:zinc ion binding"/>
    <property type="evidence" value="ECO:0007669"/>
    <property type="project" value="UniProtKB-KW"/>
</dbReference>
<dbReference type="SUPFAM" id="SSF57667">
    <property type="entry name" value="beta-beta-alpha zinc fingers"/>
    <property type="match status" value="3"/>
</dbReference>
<dbReference type="Pfam" id="PF00096">
    <property type="entry name" value="zf-C2H2"/>
    <property type="match status" value="2"/>
</dbReference>
<organism evidence="7 8">
    <name type="scientific">Bremia lactucae</name>
    <name type="common">Lettuce downy mildew</name>
    <dbReference type="NCBI Taxonomy" id="4779"/>
    <lineage>
        <taxon>Eukaryota</taxon>
        <taxon>Sar</taxon>
        <taxon>Stramenopiles</taxon>
        <taxon>Oomycota</taxon>
        <taxon>Peronosporomycetes</taxon>
        <taxon>Peronosporales</taxon>
        <taxon>Peronosporaceae</taxon>
        <taxon>Bremia</taxon>
    </lineage>
</organism>
<dbReference type="PROSITE" id="PS50157">
    <property type="entry name" value="ZINC_FINGER_C2H2_2"/>
    <property type="match status" value="4"/>
</dbReference>
<dbReference type="InterPro" id="IPR036236">
    <property type="entry name" value="Znf_C2H2_sf"/>
</dbReference>
<feature type="domain" description="C2H2-type" evidence="6">
    <location>
        <begin position="125"/>
        <end position="154"/>
    </location>
</feature>
<dbReference type="GeneID" id="94347271"/>
<evidence type="ECO:0000313" key="8">
    <source>
        <dbReference type="Proteomes" id="UP000294530"/>
    </source>
</evidence>
<dbReference type="PANTHER" id="PTHR19818:SF139">
    <property type="entry name" value="PAIR-RULE PROTEIN ODD-PAIRED"/>
    <property type="match status" value="1"/>
</dbReference>
<evidence type="ECO:0000313" key="7">
    <source>
        <dbReference type="EMBL" id="TDH71142.1"/>
    </source>
</evidence>
<keyword evidence="2" id="KW-0677">Repeat</keyword>
<dbReference type="PROSITE" id="PS00028">
    <property type="entry name" value="ZINC_FINGER_C2H2_1"/>
    <property type="match status" value="4"/>
</dbReference>
<comment type="caution">
    <text evidence="7">The sequence shown here is derived from an EMBL/GenBank/DDBJ whole genome shotgun (WGS) entry which is preliminary data.</text>
</comment>
<keyword evidence="3 5" id="KW-0863">Zinc-finger</keyword>
<gene>
    <name evidence="7" type="ORF">CCR75_003506</name>
</gene>
<sequence length="493" mass="55086">MDSMLDCKSLQSILPMGKCLTAPYETAKATQAMQKVFRCMFPGCGREFHLKGNLKRHGHIHNGDKKFSCKFCGKKFLRKADMEVHYRVHTGEKPYRCHFKECTKAFARRSDLLSHERTHTGKKPFACTFPGCTRHFARRFDLHKHQRLHNNQLQASKLPTKKRKRLLKDAEKNGRTNLHCDCPNDVAMPLAEATFNTGILLHPQGSHHPSEIVRSNGLEQKCPDIPCHSPPASLAALDAFFLSQDTPSFALESFPSHCPSTVLGASCCPAHLELRPPRPDSEPIANKLSVGSTLYEQFVLSAPPLVSQKDSSTTPTSISDLYLNTQNSPSMMSEPIPTLSDMGTSLLPSEELLPFVADSNTLPACTTDTACLSTSSLLDYSLHNRSCGHLSIQHGNHRDYVVQNHLVCQDSVTKLAHRTAAERTVSFDHCTMAQDTHRPGCGHLPVRHKNHIDYVVEDSLICQQDSWLEDDNLELLGDDFWEFYGALDAFPTT</sequence>
<dbReference type="InterPro" id="IPR013087">
    <property type="entry name" value="Znf_C2H2_type"/>
</dbReference>
<dbReference type="PANTHER" id="PTHR19818">
    <property type="entry name" value="ZINC FINGER PROTEIN ZIC AND GLI"/>
    <property type="match status" value="1"/>
</dbReference>
<evidence type="ECO:0000256" key="4">
    <source>
        <dbReference type="ARBA" id="ARBA00022833"/>
    </source>
</evidence>
<dbReference type="FunFam" id="3.30.160.60:FF:002343">
    <property type="entry name" value="Zinc finger protein 33A"/>
    <property type="match status" value="1"/>
</dbReference>
<dbReference type="Proteomes" id="UP000294530">
    <property type="component" value="Unassembled WGS sequence"/>
</dbReference>
<dbReference type="EMBL" id="SHOA02000004">
    <property type="protein sequence ID" value="TDH71142.1"/>
    <property type="molecule type" value="Genomic_DNA"/>
</dbReference>